<evidence type="ECO:0000313" key="4">
    <source>
        <dbReference type="EMBL" id="SFP42511.1"/>
    </source>
</evidence>
<accession>A0A1I5Q932</accession>
<dbReference type="Gene3D" id="3.40.50.2300">
    <property type="match status" value="1"/>
</dbReference>
<dbReference type="PANTHER" id="PTHR44591:SF3">
    <property type="entry name" value="RESPONSE REGULATORY DOMAIN-CONTAINING PROTEIN"/>
    <property type="match status" value="1"/>
</dbReference>
<feature type="domain" description="Response regulatory" evidence="3">
    <location>
        <begin position="2"/>
        <end position="121"/>
    </location>
</feature>
<dbReference type="InterPro" id="IPR050595">
    <property type="entry name" value="Bact_response_regulator"/>
</dbReference>
<proteinExistence type="predicted"/>
<dbReference type="SMART" id="SM00448">
    <property type="entry name" value="REC"/>
    <property type="match status" value="1"/>
</dbReference>
<evidence type="ECO:0000259" key="3">
    <source>
        <dbReference type="PROSITE" id="PS50110"/>
    </source>
</evidence>
<protein>
    <submittedName>
        <fullName evidence="4">Response regulator receiver domain-containing protein</fullName>
    </submittedName>
</protein>
<keyword evidence="5" id="KW-1185">Reference proteome</keyword>
<keyword evidence="1 2" id="KW-0597">Phosphoprotein</keyword>
<evidence type="ECO:0000256" key="2">
    <source>
        <dbReference type="PROSITE-ProRule" id="PRU00169"/>
    </source>
</evidence>
<dbReference type="STRING" id="441119.SAMN04488047_106115"/>
<reference evidence="4 5" key="1">
    <citation type="submission" date="2016-10" db="EMBL/GenBank/DDBJ databases">
        <authorList>
            <person name="de Groot N.N."/>
        </authorList>
    </citation>
    <scope>NUCLEOTIDE SEQUENCE [LARGE SCALE GENOMIC DNA]</scope>
    <source>
        <strain evidence="4 5">DSM 19547</strain>
    </source>
</reference>
<dbReference type="Pfam" id="PF00072">
    <property type="entry name" value="Response_reg"/>
    <property type="match status" value="1"/>
</dbReference>
<dbReference type="PROSITE" id="PS50110">
    <property type="entry name" value="RESPONSE_REGULATORY"/>
    <property type="match status" value="1"/>
</dbReference>
<dbReference type="AlphaFoldDB" id="A0A1I5Q932"/>
<dbReference type="EMBL" id="FOXA01000006">
    <property type="protein sequence ID" value="SFP42511.1"/>
    <property type="molecule type" value="Genomic_DNA"/>
</dbReference>
<dbReference type="PANTHER" id="PTHR44591">
    <property type="entry name" value="STRESS RESPONSE REGULATOR PROTEIN 1"/>
    <property type="match status" value="1"/>
</dbReference>
<sequence>MKILAVDDDPLLLELLETTLESSGYENVSLASSGPEALRLLDSALKPYQCILLDIQMPEMDGIELCARIRRMDAYRDVPILMITAMTERSFVERAFTAGANDYISKPFDPFELTTRLRLAGERIEQQRAVSDKVFAIQSMKQELERTSRFAPDQPIQIEDVSGVVDQVMLENHLLRLPRADQYQAAAVAFRIEEFDYVYAMSRPSELFLLLTDVAECISEQFKHGEFLMSYAGSGSFVCLTQRTSPALDPQLLTRIQDSIDGLELEYENGRPCNISLVMGKPASKPLFFGGQPTTIIYEALESARVATRPKRSFLSVVHSRAANVG</sequence>
<dbReference type="RefSeq" id="WP_177215115.1">
    <property type="nucleotide sequence ID" value="NZ_FOXA01000006.1"/>
</dbReference>
<feature type="modified residue" description="4-aspartylphosphate" evidence="2">
    <location>
        <position position="54"/>
    </location>
</feature>
<dbReference type="GO" id="GO:0000160">
    <property type="term" value="P:phosphorelay signal transduction system"/>
    <property type="evidence" value="ECO:0007669"/>
    <property type="project" value="InterPro"/>
</dbReference>
<gene>
    <name evidence="4" type="ORF">SAMN04488047_106115</name>
</gene>
<dbReference type="Proteomes" id="UP000199356">
    <property type="component" value="Unassembled WGS sequence"/>
</dbReference>
<evidence type="ECO:0000313" key="5">
    <source>
        <dbReference type="Proteomes" id="UP000199356"/>
    </source>
</evidence>
<dbReference type="SUPFAM" id="SSF52172">
    <property type="entry name" value="CheY-like"/>
    <property type="match status" value="1"/>
</dbReference>
<organism evidence="4 5">
    <name type="scientific">Tranquillimonas alkanivorans</name>
    <dbReference type="NCBI Taxonomy" id="441119"/>
    <lineage>
        <taxon>Bacteria</taxon>
        <taxon>Pseudomonadati</taxon>
        <taxon>Pseudomonadota</taxon>
        <taxon>Alphaproteobacteria</taxon>
        <taxon>Rhodobacterales</taxon>
        <taxon>Roseobacteraceae</taxon>
        <taxon>Tranquillimonas</taxon>
    </lineage>
</organism>
<evidence type="ECO:0000256" key="1">
    <source>
        <dbReference type="ARBA" id="ARBA00022553"/>
    </source>
</evidence>
<dbReference type="InterPro" id="IPR011006">
    <property type="entry name" value="CheY-like_superfamily"/>
</dbReference>
<name>A0A1I5Q932_9RHOB</name>
<dbReference type="InterPro" id="IPR001789">
    <property type="entry name" value="Sig_transdc_resp-reg_receiver"/>
</dbReference>